<dbReference type="RefSeq" id="WP_014848036.1">
    <property type="nucleotide sequence ID" value="NZ_CAURRE010000045.1"/>
</dbReference>
<accession>A0A3N4D0G2</accession>
<reference evidence="3 4" key="1">
    <citation type="submission" date="2018-12" db="EMBL/GenBank/DDBJ databases">
        <authorList>
            <consortium name="Pathogen Informatics"/>
        </authorList>
    </citation>
    <scope>NUCLEOTIDE SEQUENCE [LARGE SCALE GENOMIC DNA]</scope>
    <source>
        <strain evidence="3 4">NCTC12967</strain>
    </source>
</reference>
<name>A0A3N4D0G2_9ACTN</name>
<evidence type="ECO:0000313" key="3">
    <source>
        <dbReference type="EMBL" id="VEH71697.1"/>
    </source>
</evidence>
<sequence length="152" mass="16855">MELIRRPGNRRVVAPPGTTAGERHGEALVTPYERSNRARRRTGELLGAIRKLDTATDERTKRELLDFVGGLYNDSGGGMPVGLFAKCWLGEPYLDHILTFSGDIVRHFKHNEPVPPEFAMARPLARNDAYAFIEVYSDGAVIPVRPDGNPVT</sequence>
<dbReference type="EMBL" id="LR134406">
    <property type="protein sequence ID" value="VEH71697.1"/>
    <property type="molecule type" value="Genomic_DNA"/>
</dbReference>
<dbReference type="GeneID" id="64408423"/>
<dbReference type="Proteomes" id="UP000677180">
    <property type="component" value="Chromosome"/>
</dbReference>
<protein>
    <submittedName>
        <fullName evidence="3">Uncharacterized protein</fullName>
    </submittedName>
</protein>
<feature type="region of interest" description="Disordered" evidence="1">
    <location>
        <begin position="1"/>
        <end position="24"/>
    </location>
</feature>
<evidence type="ECO:0000313" key="2">
    <source>
        <dbReference type="EMBL" id="QUC11203.1"/>
    </source>
</evidence>
<reference evidence="2" key="2">
    <citation type="submission" date="2021-03" db="EMBL/GenBank/DDBJ databases">
        <title>Human Oral Microbial Genomes.</title>
        <authorList>
            <person name="Johnston C.D."/>
            <person name="Chen T."/>
            <person name="Dewhirst F.E."/>
        </authorList>
    </citation>
    <scope>NUCLEOTIDE SEQUENCE</scope>
    <source>
        <strain evidence="2">F0714</strain>
    </source>
</reference>
<dbReference type="Proteomes" id="UP000273044">
    <property type="component" value="Chromosome"/>
</dbReference>
<organism evidence="3 4">
    <name type="scientific">Arachnia propionica</name>
    <dbReference type="NCBI Taxonomy" id="1750"/>
    <lineage>
        <taxon>Bacteria</taxon>
        <taxon>Bacillati</taxon>
        <taxon>Actinomycetota</taxon>
        <taxon>Actinomycetes</taxon>
        <taxon>Propionibacteriales</taxon>
        <taxon>Propionibacteriaceae</taxon>
        <taxon>Arachnia</taxon>
    </lineage>
</organism>
<evidence type="ECO:0000256" key="1">
    <source>
        <dbReference type="SAM" id="MobiDB-lite"/>
    </source>
</evidence>
<proteinExistence type="predicted"/>
<gene>
    <name evidence="2" type="ORF">J5A53_00390</name>
    <name evidence="3" type="ORF">NCTC12967_03024</name>
</gene>
<keyword evidence="4" id="KW-1185">Reference proteome</keyword>
<dbReference type="OrthoDB" id="2082773at2"/>
<dbReference type="AlphaFoldDB" id="A0A3N4D0G2"/>
<dbReference type="EMBL" id="CP072385">
    <property type="protein sequence ID" value="QUC11203.1"/>
    <property type="molecule type" value="Genomic_DNA"/>
</dbReference>
<evidence type="ECO:0000313" key="4">
    <source>
        <dbReference type="Proteomes" id="UP000273044"/>
    </source>
</evidence>